<organism evidence="2 3">
    <name type="scientific">Neurospora hispaniola</name>
    <dbReference type="NCBI Taxonomy" id="588809"/>
    <lineage>
        <taxon>Eukaryota</taxon>
        <taxon>Fungi</taxon>
        <taxon>Dikarya</taxon>
        <taxon>Ascomycota</taxon>
        <taxon>Pezizomycotina</taxon>
        <taxon>Sordariomycetes</taxon>
        <taxon>Sordariomycetidae</taxon>
        <taxon>Sordariales</taxon>
        <taxon>Sordariaceae</taxon>
        <taxon>Neurospora</taxon>
    </lineage>
</organism>
<evidence type="ECO:0000313" key="2">
    <source>
        <dbReference type="EMBL" id="KAK3485918.1"/>
    </source>
</evidence>
<dbReference type="EMBL" id="JAULSX010000009">
    <property type="protein sequence ID" value="KAK3485918.1"/>
    <property type="molecule type" value="Genomic_DNA"/>
</dbReference>
<dbReference type="AlphaFoldDB" id="A0AAJ0MMB4"/>
<sequence>MEGTGKNVGKEREDKPAGTMRGLPDVVAEDVEIGKRTVANFDDSDQNSRPSAACLRLMNKTMMPYNLVEGSAGSQLYPLRYRKDPYLPAINIRNLEIEVSKGSAPGETRRARSDAPETGVGHEEAERFDVFGNGRTKLLQGGQIKAIQAALDGHLFRHSRWSGPGDTSVTRIVMHAIERACKLPGARQGSVRCPISFLPPHTKDQTGEGMLCGREVSSWPE</sequence>
<gene>
    <name evidence="2" type="ORF">B0T23DRAFT_415642</name>
</gene>
<protein>
    <submittedName>
        <fullName evidence="2">Uncharacterized protein</fullName>
    </submittedName>
</protein>
<dbReference type="RefSeq" id="XP_062688681.1">
    <property type="nucleotide sequence ID" value="XM_062839599.1"/>
</dbReference>
<feature type="compositionally biased region" description="Basic and acidic residues" evidence="1">
    <location>
        <begin position="107"/>
        <end position="123"/>
    </location>
</feature>
<reference evidence="2 3" key="1">
    <citation type="journal article" date="2023" name="Mol. Phylogenet. Evol.">
        <title>Genome-scale phylogeny and comparative genomics of the fungal order Sordariales.</title>
        <authorList>
            <person name="Hensen N."/>
            <person name="Bonometti L."/>
            <person name="Westerberg I."/>
            <person name="Brannstrom I.O."/>
            <person name="Guillou S."/>
            <person name="Cros-Aarteil S."/>
            <person name="Calhoun S."/>
            <person name="Haridas S."/>
            <person name="Kuo A."/>
            <person name="Mondo S."/>
            <person name="Pangilinan J."/>
            <person name="Riley R."/>
            <person name="LaButti K."/>
            <person name="Andreopoulos B."/>
            <person name="Lipzen A."/>
            <person name="Chen C."/>
            <person name="Yan M."/>
            <person name="Daum C."/>
            <person name="Ng V."/>
            <person name="Clum A."/>
            <person name="Steindorff A."/>
            <person name="Ohm R.A."/>
            <person name="Martin F."/>
            <person name="Silar P."/>
            <person name="Natvig D.O."/>
            <person name="Lalanne C."/>
            <person name="Gautier V."/>
            <person name="Ament-Velasquez S.L."/>
            <person name="Kruys A."/>
            <person name="Hutchinson M.I."/>
            <person name="Powell A.J."/>
            <person name="Barry K."/>
            <person name="Miller A.N."/>
            <person name="Grigoriev I.V."/>
            <person name="Debuchy R."/>
            <person name="Gladieux P."/>
            <person name="Hiltunen Thoren M."/>
            <person name="Johannesson H."/>
        </authorList>
    </citation>
    <scope>NUCLEOTIDE SEQUENCE [LARGE SCALE GENOMIC DNA]</scope>
    <source>
        <strain evidence="2 3">FGSC 10403</strain>
    </source>
</reference>
<evidence type="ECO:0000256" key="1">
    <source>
        <dbReference type="SAM" id="MobiDB-lite"/>
    </source>
</evidence>
<accession>A0AAJ0MMB4</accession>
<evidence type="ECO:0000313" key="3">
    <source>
        <dbReference type="Proteomes" id="UP001285908"/>
    </source>
</evidence>
<dbReference type="Proteomes" id="UP001285908">
    <property type="component" value="Unassembled WGS sequence"/>
</dbReference>
<keyword evidence="3" id="KW-1185">Reference proteome</keyword>
<comment type="caution">
    <text evidence="2">The sequence shown here is derived from an EMBL/GenBank/DDBJ whole genome shotgun (WGS) entry which is preliminary data.</text>
</comment>
<feature type="region of interest" description="Disordered" evidence="1">
    <location>
        <begin position="1"/>
        <end position="25"/>
    </location>
</feature>
<feature type="region of interest" description="Disordered" evidence="1">
    <location>
        <begin position="102"/>
        <end position="123"/>
    </location>
</feature>
<dbReference type="GeneID" id="87877221"/>
<proteinExistence type="predicted"/>
<name>A0AAJ0MMB4_9PEZI</name>